<name>A0A1R3IQM5_COCAP</name>
<protein>
    <submittedName>
        <fullName evidence="2">Uncharacterized protein</fullName>
    </submittedName>
</protein>
<dbReference type="Gramene" id="OMO84888">
    <property type="protein sequence ID" value="OMO84888"/>
    <property type="gene ID" value="CCACVL1_10600"/>
</dbReference>
<comment type="caution">
    <text evidence="2">The sequence shown here is derived from an EMBL/GenBank/DDBJ whole genome shotgun (WGS) entry which is preliminary data.</text>
</comment>
<proteinExistence type="predicted"/>
<evidence type="ECO:0000256" key="1">
    <source>
        <dbReference type="SAM" id="MobiDB-lite"/>
    </source>
</evidence>
<dbReference type="Proteomes" id="UP000188268">
    <property type="component" value="Unassembled WGS sequence"/>
</dbReference>
<dbReference type="EMBL" id="AWWV01009663">
    <property type="protein sequence ID" value="OMO84888.1"/>
    <property type="molecule type" value="Genomic_DNA"/>
</dbReference>
<feature type="region of interest" description="Disordered" evidence="1">
    <location>
        <begin position="1"/>
        <end position="30"/>
    </location>
</feature>
<gene>
    <name evidence="2" type="ORF">CCACVL1_10600</name>
</gene>
<accession>A0A1R3IQM5</accession>
<keyword evidence="3" id="KW-1185">Reference proteome</keyword>
<dbReference type="AlphaFoldDB" id="A0A1R3IQM5"/>
<reference evidence="2 3" key="1">
    <citation type="submission" date="2013-09" db="EMBL/GenBank/DDBJ databases">
        <title>Corchorus capsularis genome sequencing.</title>
        <authorList>
            <person name="Alam M."/>
            <person name="Haque M.S."/>
            <person name="Islam M.S."/>
            <person name="Emdad E.M."/>
            <person name="Islam M.M."/>
            <person name="Ahmed B."/>
            <person name="Halim A."/>
            <person name="Hossen Q.M.M."/>
            <person name="Hossain M.Z."/>
            <person name="Ahmed R."/>
            <person name="Khan M.M."/>
            <person name="Islam R."/>
            <person name="Rashid M.M."/>
            <person name="Khan S.A."/>
            <person name="Rahman M.S."/>
            <person name="Alam M."/>
        </authorList>
    </citation>
    <scope>NUCLEOTIDE SEQUENCE [LARGE SCALE GENOMIC DNA]</scope>
    <source>
        <strain evidence="3">cv. CVL-1</strain>
        <tissue evidence="2">Whole seedling</tissue>
    </source>
</reference>
<evidence type="ECO:0000313" key="3">
    <source>
        <dbReference type="Proteomes" id="UP000188268"/>
    </source>
</evidence>
<organism evidence="2 3">
    <name type="scientific">Corchorus capsularis</name>
    <name type="common">Jute</name>
    <dbReference type="NCBI Taxonomy" id="210143"/>
    <lineage>
        <taxon>Eukaryota</taxon>
        <taxon>Viridiplantae</taxon>
        <taxon>Streptophyta</taxon>
        <taxon>Embryophyta</taxon>
        <taxon>Tracheophyta</taxon>
        <taxon>Spermatophyta</taxon>
        <taxon>Magnoliopsida</taxon>
        <taxon>eudicotyledons</taxon>
        <taxon>Gunneridae</taxon>
        <taxon>Pentapetalae</taxon>
        <taxon>rosids</taxon>
        <taxon>malvids</taxon>
        <taxon>Malvales</taxon>
        <taxon>Malvaceae</taxon>
        <taxon>Grewioideae</taxon>
        <taxon>Apeibeae</taxon>
        <taxon>Corchorus</taxon>
    </lineage>
</organism>
<sequence>MGEDATVGLEGQGEQKFGARKKRAMPSGKL</sequence>
<evidence type="ECO:0000313" key="2">
    <source>
        <dbReference type="EMBL" id="OMO84888.1"/>
    </source>
</evidence>